<dbReference type="Gene3D" id="3.40.50.720">
    <property type="entry name" value="NAD(P)-binding Rossmann-like Domain"/>
    <property type="match status" value="1"/>
</dbReference>
<dbReference type="SUPFAM" id="SSF51735">
    <property type="entry name" value="NAD(P)-binding Rossmann-fold domains"/>
    <property type="match status" value="1"/>
</dbReference>
<dbReference type="PRINTS" id="PR00081">
    <property type="entry name" value="GDHRDH"/>
</dbReference>
<proteinExistence type="inferred from homology"/>
<reference evidence="4 5" key="1">
    <citation type="journal article" date="2024" name="J Genomics">
        <title>Draft genome sequencing and assembly of Favolaschia claudopus CIRM-BRFM 2984 isolated from oak limbs.</title>
        <authorList>
            <person name="Navarro D."/>
            <person name="Drula E."/>
            <person name="Chaduli D."/>
            <person name="Cazenave R."/>
            <person name="Ahrendt S."/>
            <person name="Wang J."/>
            <person name="Lipzen A."/>
            <person name="Daum C."/>
            <person name="Barry K."/>
            <person name="Grigoriev I.V."/>
            <person name="Favel A."/>
            <person name="Rosso M.N."/>
            <person name="Martin F."/>
        </authorList>
    </citation>
    <scope>NUCLEOTIDE SEQUENCE [LARGE SCALE GENOMIC DNA]</scope>
    <source>
        <strain evidence="4 5">CIRM-BRFM 2984</strain>
    </source>
</reference>
<dbReference type="PANTHER" id="PTHR24320:SF282">
    <property type="entry name" value="WW DOMAIN-CONTAINING OXIDOREDUCTASE"/>
    <property type="match status" value="1"/>
</dbReference>
<accession>A0AAW0DMX9</accession>
<comment type="similarity">
    <text evidence="1">Belongs to the short-chain dehydrogenases/reductases (SDR) family.</text>
</comment>
<dbReference type="GO" id="GO:0016491">
    <property type="term" value="F:oxidoreductase activity"/>
    <property type="evidence" value="ECO:0007669"/>
    <property type="project" value="UniProtKB-KW"/>
</dbReference>
<evidence type="ECO:0000256" key="2">
    <source>
        <dbReference type="ARBA" id="ARBA00022857"/>
    </source>
</evidence>
<evidence type="ECO:0000313" key="5">
    <source>
        <dbReference type="Proteomes" id="UP001362999"/>
    </source>
</evidence>
<evidence type="ECO:0008006" key="6">
    <source>
        <dbReference type="Google" id="ProtNLM"/>
    </source>
</evidence>
<evidence type="ECO:0000313" key="4">
    <source>
        <dbReference type="EMBL" id="KAK7053500.1"/>
    </source>
</evidence>
<dbReference type="AlphaFoldDB" id="A0AAW0DMX9"/>
<dbReference type="Pfam" id="PF00106">
    <property type="entry name" value="adh_short"/>
    <property type="match status" value="1"/>
</dbReference>
<sequence length="255" mass="27724">MPCNKFLPDRDIADQSGKVIFVTGGNSGIGYETVKALLLKNAEVYLAARSKSKGMEAIQQLQTETGKRAEFIALDLADLRSVRKAAEEFLSREMKLDVLFNNGRVLSAVFMDAAKDGPARDALIKKVGSMMAPITYVHPDRTLYGASKTGNIFIANYYAKAHPGVLVSCSLHPGLIQTGLQRHSAFNRFFAAIAFSPPHVGAYTQLWAGMTATGEEINGKYFVPVGVERKLSGSASDKALEGEVIRYLKEAIKGF</sequence>
<gene>
    <name evidence="4" type="ORF">R3P38DRAFT_3576308</name>
</gene>
<dbReference type="PANTHER" id="PTHR24320">
    <property type="entry name" value="RETINOL DEHYDROGENASE"/>
    <property type="match status" value="1"/>
</dbReference>
<keyword evidence="2" id="KW-0521">NADP</keyword>
<comment type="caution">
    <text evidence="4">The sequence shown here is derived from an EMBL/GenBank/DDBJ whole genome shotgun (WGS) entry which is preliminary data.</text>
</comment>
<keyword evidence="5" id="KW-1185">Reference proteome</keyword>
<dbReference type="EMBL" id="JAWWNJ010000006">
    <property type="protein sequence ID" value="KAK7053500.1"/>
    <property type="molecule type" value="Genomic_DNA"/>
</dbReference>
<name>A0AAW0DMX9_9AGAR</name>
<dbReference type="InterPro" id="IPR036291">
    <property type="entry name" value="NAD(P)-bd_dom_sf"/>
</dbReference>
<dbReference type="InterPro" id="IPR002347">
    <property type="entry name" value="SDR_fam"/>
</dbReference>
<protein>
    <recommendedName>
        <fullName evidence="6">NAD(P)-binding protein</fullName>
    </recommendedName>
</protein>
<keyword evidence="3" id="KW-0560">Oxidoreductase</keyword>
<evidence type="ECO:0000256" key="3">
    <source>
        <dbReference type="ARBA" id="ARBA00023002"/>
    </source>
</evidence>
<dbReference type="Proteomes" id="UP001362999">
    <property type="component" value="Unassembled WGS sequence"/>
</dbReference>
<organism evidence="4 5">
    <name type="scientific">Favolaschia claudopus</name>
    <dbReference type="NCBI Taxonomy" id="2862362"/>
    <lineage>
        <taxon>Eukaryota</taxon>
        <taxon>Fungi</taxon>
        <taxon>Dikarya</taxon>
        <taxon>Basidiomycota</taxon>
        <taxon>Agaricomycotina</taxon>
        <taxon>Agaricomycetes</taxon>
        <taxon>Agaricomycetidae</taxon>
        <taxon>Agaricales</taxon>
        <taxon>Marasmiineae</taxon>
        <taxon>Mycenaceae</taxon>
        <taxon>Favolaschia</taxon>
    </lineage>
</organism>
<evidence type="ECO:0000256" key="1">
    <source>
        <dbReference type="ARBA" id="ARBA00006484"/>
    </source>
</evidence>